<dbReference type="Pfam" id="PF03475">
    <property type="entry name" value="YiiM_3-alpha"/>
    <property type="match status" value="1"/>
</dbReference>
<proteinExistence type="predicted"/>
<accession>A0ABW3TWV0</accession>
<feature type="domain" description="MOSC" evidence="1">
    <location>
        <begin position="36"/>
        <end position="167"/>
    </location>
</feature>
<sequence length="229" mass="26490">MEFFIQKIFIGKPKTIVEIDEVNQKRKEWKSGIFKEEWDRPIFVGKNNLDGDGQADLKNHGGPEKAIFCYPHEHYQFFQMKEMGPGGMGENFSTVNMTEDCVAIGDTFKIGEAIIQVSQPRQPCWKPARRFQKKDLSLMIQDSGRTGWYFRVLQEGTIEKGQQLIVLDRPAAHWTIAECNELMHKRKDDLQQAAALAECEYLSVNWKNTLRKRLSGIQSDSRKRLYGTE</sequence>
<organism evidence="2 3">
    <name type="scientific">Sporosarcina contaminans</name>
    <dbReference type="NCBI Taxonomy" id="633403"/>
    <lineage>
        <taxon>Bacteria</taxon>
        <taxon>Bacillati</taxon>
        <taxon>Bacillota</taxon>
        <taxon>Bacilli</taxon>
        <taxon>Bacillales</taxon>
        <taxon>Caryophanaceae</taxon>
        <taxon>Sporosarcina</taxon>
    </lineage>
</organism>
<dbReference type="InterPro" id="IPR011037">
    <property type="entry name" value="Pyrv_Knase-like_insert_dom_sf"/>
</dbReference>
<evidence type="ECO:0000259" key="1">
    <source>
        <dbReference type="PROSITE" id="PS51340"/>
    </source>
</evidence>
<dbReference type="Proteomes" id="UP001597231">
    <property type="component" value="Unassembled WGS sequence"/>
</dbReference>
<evidence type="ECO:0000313" key="3">
    <source>
        <dbReference type="Proteomes" id="UP001597231"/>
    </source>
</evidence>
<dbReference type="EMBL" id="JBHTLT010000013">
    <property type="protein sequence ID" value="MFD1203958.1"/>
    <property type="molecule type" value="Genomic_DNA"/>
</dbReference>
<keyword evidence="3" id="KW-1185">Reference proteome</keyword>
<dbReference type="PANTHER" id="PTHR30212:SF2">
    <property type="entry name" value="PROTEIN YIIM"/>
    <property type="match status" value="1"/>
</dbReference>
<dbReference type="RefSeq" id="WP_336824833.1">
    <property type="nucleotide sequence ID" value="NZ_JBHTLT010000013.1"/>
</dbReference>
<reference evidence="3" key="1">
    <citation type="journal article" date="2019" name="Int. J. Syst. Evol. Microbiol.">
        <title>The Global Catalogue of Microorganisms (GCM) 10K type strain sequencing project: providing services to taxonomists for standard genome sequencing and annotation.</title>
        <authorList>
            <consortium name="The Broad Institute Genomics Platform"/>
            <consortium name="The Broad Institute Genome Sequencing Center for Infectious Disease"/>
            <person name="Wu L."/>
            <person name="Ma J."/>
        </authorList>
    </citation>
    <scope>NUCLEOTIDE SEQUENCE [LARGE SCALE GENOMIC DNA]</scope>
    <source>
        <strain evidence="3">CCUG 53915</strain>
    </source>
</reference>
<dbReference type="Gene3D" id="2.40.33.20">
    <property type="entry name" value="PK beta-barrel domain-like"/>
    <property type="match status" value="1"/>
</dbReference>
<dbReference type="InterPro" id="IPR005163">
    <property type="entry name" value="Tri_helical_YiiM-like"/>
</dbReference>
<dbReference type="PANTHER" id="PTHR30212">
    <property type="entry name" value="PROTEIN YIIM"/>
    <property type="match status" value="1"/>
</dbReference>
<gene>
    <name evidence="2" type="ORF">ACFQ38_02285</name>
</gene>
<name>A0ABW3TWV0_9BACL</name>
<dbReference type="SUPFAM" id="SSF50800">
    <property type="entry name" value="PK beta-barrel domain-like"/>
    <property type="match status" value="1"/>
</dbReference>
<dbReference type="Pfam" id="PF03473">
    <property type="entry name" value="MOSC"/>
    <property type="match status" value="1"/>
</dbReference>
<comment type="caution">
    <text evidence="2">The sequence shown here is derived from an EMBL/GenBank/DDBJ whole genome shotgun (WGS) entry which is preliminary data.</text>
</comment>
<dbReference type="PROSITE" id="PS51340">
    <property type="entry name" value="MOSC"/>
    <property type="match status" value="1"/>
</dbReference>
<evidence type="ECO:0000313" key="2">
    <source>
        <dbReference type="EMBL" id="MFD1203958.1"/>
    </source>
</evidence>
<dbReference type="InterPro" id="IPR005302">
    <property type="entry name" value="MoCF_Sase_C"/>
</dbReference>
<dbReference type="InterPro" id="IPR052353">
    <property type="entry name" value="Benzoxazolinone_Detox_Enz"/>
</dbReference>
<protein>
    <submittedName>
        <fullName evidence="2">MOSC domain-containing protein</fullName>
    </submittedName>
</protein>